<protein>
    <submittedName>
        <fullName evidence="1">Uncharacterized protein</fullName>
    </submittedName>
</protein>
<proteinExistence type="predicted"/>
<dbReference type="Proteomes" id="UP000237000">
    <property type="component" value="Unassembled WGS sequence"/>
</dbReference>
<accession>A0A2P5G0S8</accession>
<organism evidence="1 2">
    <name type="scientific">Trema orientale</name>
    <name type="common">Charcoal tree</name>
    <name type="synonym">Celtis orientalis</name>
    <dbReference type="NCBI Taxonomy" id="63057"/>
    <lineage>
        <taxon>Eukaryota</taxon>
        <taxon>Viridiplantae</taxon>
        <taxon>Streptophyta</taxon>
        <taxon>Embryophyta</taxon>
        <taxon>Tracheophyta</taxon>
        <taxon>Spermatophyta</taxon>
        <taxon>Magnoliopsida</taxon>
        <taxon>eudicotyledons</taxon>
        <taxon>Gunneridae</taxon>
        <taxon>Pentapetalae</taxon>
        <taxon>rosids</taxon>
        <taxon>fabids</taxon>
        <taxon>Rosales</taxon>
        <taxon>Cannabaceae</taxon>
        <taxon>Trema</taxon>
    </lineage>
</organism>
<comment type="caution">
    <text evidence="1">The sequence shown here is derived from an EMBL/GenBank/DDBJ whole genome shotgun (WGS) entry which is preliminary data.</text>
</comment>
<keyword evidence="2" id="KW-1185">Reference proteome</keyword>
<evidence type="ECO:0000313" key="2">
    <source>
        <dbReference type="Proteomes" id="UP000237000"/>
    </source>
</evidence>
<evidence type="ECO:0000313" key="1">
    <source>
        <dbReference type="EMBL" id="POO03619.1"/>
    </source>
</evidence>
<dbReference type="OrthoDB" id="1192421at2759"/>
<name>A0A2P5G0S8_TREOI</name>
<reference evidence="2" key="1">
    <citation type="submission" date="2016-06" db="EMBL/GenBank/DDBJ databases">
        <title>Parallel loss of symbiosis genes in relatives of nitrogen-fixing non-legume Parasponia.</title>
        <authorList>
            <person name="Van Velzen R."/>
            <person name="Holmer R."/>
            <person name="Bu F."/>
            <person name="Rutten L."/>
            <person name="Van Zeijl A."/>
            <person name="Liu W."/>
            <person name="Santuari L."/>
            <person name="Cao Q."/>
            <person name="Sharma T."/>
            <person name="Shen D."/>
            <person name="Roswanjaya Y."/>
            <person name="Wardhani T."/>
            <person name="Kalhor M.S."/>
            <person name="Jansen J."/>
            <person name="Van den Hoogen J."/>
            <person name="Gungor B."/>
            <person name="Hartog M."/>
            <person name="Hontelez J."/>
            <person name="Verver J."/>
            <person name="Yang W.-C."/>
            <person name="Schijlen E."/>
            <person name="Repin R."/>
            <person name="Schilthuizen M."/>
            <person name="Schranz E."/>
            <person name="Heidstra R."/>
            <person name="Miyata K."/>
            <person name="Fedorova E."/>
            <person name="Kohlen W."/>
            <person name="Bisseling T."/>
            <person name="Smit S."/>
            <person name="Geurts R."/>
        </authorList>
    </citation>
    <scope>NUCLEOTIDE SEQUENCE [LARGE SCALE GENOMIC DNA]</scope>
    <source>
        <strain evidence="2">cv. RG33-2</strain>
    </source>
</reference>
<dbReference type="AlphaFoldDB" id="A0A2P5G0S8"/>
<dbReference type="InParanoid" id="A0A2P5G0S8"/>
<sequence length="134" mass="15499">MSNWSNTRLNCSEALQLRDENQQSCHDDDQYGILQLNSRQGSDFWNSRRAFLSSYHFSDQQRAGFKERLRKSVKEINGAAVAVVSDIRQQVASRRFGIRVFRLTMALPSLVHVSVRCFTPWLNKKDFVARGCDQ</sequence>
<gene>
    <name evidence="1" type="ORF">TorRG33x02_008240</name>
</gene>
<dbReference type="EMBL" id="JXTC01000002">
    <property type="protein sequence ID" value="POO03619.1"/>
    <property type="molecule type" value="Genomic_DNA"/>
</dbReference>